<evidence type="ECO:0000313" key="1">
    <source>
        <dbReference type="EMBL" id="TNN58065.1"/>
    </source>
</evidence>
<reference evidence="1 2" key="1">
    <citation type="submission" date="2019-03" db="EMBL/GenBank/DDBJ databases">
        <title>First draft genome of Liparis tanakae, snailfish: a comprehensive survey of snailfish specific genes.</title>
        <authorList>
            <person name="Kim W."/>
            <person name="Song I."/>
            <person name="Jeong J.-H."/>
            <person name="Kim D."/>
            <person name="Kim S."/>
            <person name="Ryu S."/>
            <person name="Song J.Y."/>
            <person name="Lee S.K."/>
        </authorList>
    </citation>
    <scope>NUCLEOTIDE SEQUENCE [LARGE SCALE GENOMIC DNA]</scope>
    <source>
        <tissue evidence="1">Muscle</tissue>
    </source>
</reference>
<organism evidence="1 2">
    <name type="scientific">Liparis tanakae</name>
    <name type="common">Tanaka's snailfish</name>
    <dbReference type="NCBI Taxonomy" id="230148"/>
    <lineage>
        <taxon>Eukaryota</taxon>
        <taxon>Metazoa</taxon>
        <taxon>Chordata</taxon>
        <taxon>Craniata</taxon>
        <taxon>Vertebrata</taxon>
        <taxon>Euteleostomi</taxon>
        <taxon>Actinopterygii</taxon>
        <taxon>Neopterygii</taxon>
        <taxon>Teleostei</taxon>
        <taxon>Neoteleostei</taxon>
        <taxon>Acanthomorphata</taxon>
        <taxon>Eupercaria</taxon>
        <taxon>Perciformes</taxon>
        <taxon>Cottioidei</taxon>
        <taxon>Cottales</taxon>
        <taxon>Liparidae</taxon>
        <taxon>Liparis</taxon>
    </lineage>
</organism>
<dbReference type="AlphaFoldDB" id="A0A4Z2GY79"/>
<gene>
    <name evidence="1" type="ORF">EYF80_031737</name>
</gene>
<dbReference type="Proteomes" id="UP000314294">
    <property type="component" value="Unassembled WGS sequence"/>
</dbReference>
<name>A0A4Z2GY79_9TELE</name>
<dbReference type="OrthoDB" id="7280544at2759"/>
<comment type="caution">
    <text evidence="1">The sequence shown here is derived from an EMBL/GenBank/DDBJ whole genome shotgun (WGS) entry which is preliminary data.</text>
</comment>
<protein>
    <submittedName>
        <fullName evidence="1">Uncharacterized protein</fullName>
    </submittedName>
</protein>
<proteinExistence type="predicted"/>
<dbReference type="EMBL" id="SRLO01000390">
    <property type="protein sequence ID" value="TNN58065.1"/>
    <property type="molecule type" value="Genomic_DNA"/>
</dbReference>
<accession>A0A4Z2GY79</accession>
<sequence length="273" mass="30006">MSLLTEKGSACSQEMGAPHDAGLIFSGSDSGTATRMKQMSSRAMAVARITTKFELIDSQGLCEFQVLDILHLLIVASELLRDQDLDTPAGKTVKDECGARLAVNTLGVEAVQLHVHQQQLHHFGHRDGFTGEDAHRHPEPSSTDWNKLTTNETSVFFFLDPAIQTQCGAEEDAELTWTEYMPLMVSLNCMVASNATSNPFVTYTCKACMQRRVAVGQNVPPVSTLTWDLTARTSTLLAELFRLATWGLMGGSGKLQYSLSLEPPRFIMRPLRA</sequence>
<evidence type="ECO:0000313" key="2">
    <source>
        <dbReference type="Proteomes" id="UP000314294"/>
    </source>
</evidence>
<keyword evidence="2" id="KW-1185">Reference proteome</keyword>